<evidence type="ECO:0000259" key="1">
    <source>
        <dbReference type="PROSITE" id="PS50024"/>
    </source>
</evidence>
<feature type="domain" description="SEA" evidence="1">
    <location>
        <begin position="1"/>
        <end position="61"/>
    </location>
</feature>
<dbReference type="AlphaFoldDB" id="A0A8K1D6I8"/>
<name>A0A8K1D6I8_9PASS</name>
<dbReference type="Proteomes" id="UP000796761">
    <property type="component" value="Unassembled WGS sequence"/>
</dbReference>
<dbReference type="SUPFAM" id="SSF82671">
    <property type="entry name" value="SEA domain"/>
    <property type="match status" value="4"/>
</dbReference>
<dbReference type="InterPro" id="IPR028850">
    <property type="entry name" value="MUC16"/>
</dbReference>
<dbReference type="Gene3D" id="3.30.70.960">
    <property type="entry name" value="SEA domain"/>
    <property type="match status" value="4"/>
</dbReference>
<evidence type="ECO:0000313" key="2">
    <source>
        <dbReference type="EMBL" id="TRZ06012.1"/>
    </source>
</evidence>
<sequence>PGSHGDQTRVDAVCTYSKEPSAAPLDRVGLYHQVSNKTSGITQLGPYSLHKDSLYVNGYNEQPVLTTAALERFTINFTITNLPYTSDLENPDSAKFNATQRVMNTLLDKLLKESSIGPDFHGCETTAFRYGDQTRVDAVCTYSKEPTAAPLDRVGLYHQVSNKTSGITQLGPYSLHKDSLYVNGDRPPTQPPTTTAAALERFTINFTITNLPYTSDLENPDSAKFNATQRVMNTLLDKLLKESSIGPDFHGCETTAFRYGSGQIVPLHISLTGDWACNNHCCCVSNGGTSPDAHSVSPAPTQPPTTTAAALERFTVNFTITNLPYTSDLENPDSAKFRATRRVMNTLLDRLLKESSIGPVFHGCETTDFRYEWDQTRVDAVCTYSQEPSAAPLDRVGLYHQ</sequence>
<dbReference type="InterPro" id="IPR036364">
    <property type="entry name" value="SEA_dom_sf"/>
</dbReference>
<dbReference type="PROSITE" id="PS50024">
    <property type="entry name" value="SEA"/>
    <property type="match status" value="4"/>
</dbReference>
<gene>
    <name evidence="2" type="ORF">HGM15179_021095</name>
</gene>
<dbReference type="InterPro" id="IPR000082">
    <property type="entry name" value="SEA_dom"/>
</dbReference>
<feature type="non-terminal residue" evidence="2">
    <location>
        <position position="1"/>
    </location>
</feature>
<dbReference type="EMBL" id="SWJQ01003053">
    <property type="protein sequence ID" value="TRZ06012.1"/>
    <property type="molecule type" value="Genomic_DNA"/>
</dbReference>
<organism evidence="2 3">
    <name type="scientific">Zosterops borbonicus</name>
    <dbReference type="NCBI Taxonomy" id="364589"/>
    <lineage>
        <taxon>Eukaryota</taxon>
        <taxon>Metazoa</taxon>
        <taxon>Chordata</taxon>
        <taxon>Craniata</taxon>
        <taxon>Vertebrata</taxon>
        <taxon>Euteleostomi</taxon>
        <taxon>Archelosauria</taxon>
        <taxon>Archosauria</taxon>
        <taxon>Dinosauria</taxon>
        <taxon>Saurischia</taxon>
        <taxon>Theropoda</taxon>
        <taxon>Coelurosauria</taxon>
        <taxon>Aves</taxon>
        <taxon>Neognathae</taxon>
        <taxon>Neoaves</taxon>
        <taxon>Telluraves</taxon>
        <taxon>Australaves</taxon>
        <taxon>Passeriformes</taxon>
        <taxon>Sylvioidea</taxon>
        <taxon>Zosteropidae</taxon>
        <taxon>Zosterops</taxon>
    </lineage>
</organism>
<proteinExistence type="predicted"/>
<reference evidence="2" key="1">
    <citation type="submission" date="2019-04" db="EMBL/GenBank/DDBJ databases">
        <title>Genome assembly of Zosterops borbonicus 15179.</title>
        <authorList>
            <person name="Leroy T."/>
            <person name="Anselmetti Y."/>
            <person name="Tilak M.-K."/>
            <person name="Nabholz B."/>
        </authorList>
    </citation>
    <scope>NUCLEOTIDE SEQUENCE</scope>
    <source>
        <strain evidence="2">HGM_15179</strain>
        <tissue evidence="2">Muscle</tissue>
    </source>
</reference>
<protein>
    <recommendedName>
        <fullName evidence="1">SEA domain-containing protein</fullName>
    </recommendedName>
</protein>
<dbReference type="Pfam" id="PF01390">
    <property type="entry name" value="SEA"/>
    <property type="match status" value="3"/>
</dbReference>
<evidence type="ECO:0000313" key="3">
    <source>
        <dbReference type="Proteomes" id="UP000796761"/>
    </source>
</evidence>
<dbReference type="PANTHER" id="PTHR14672">
    <property type="entry name" value="MUCIN-16"/>
    <property type="match status" value="1"/>
</dbReference>
<feature type="non-terminal residue" evidence="2">
    <location>
        <position position="401"/>
    </location>
</feature>
<feature type="domain" description="SEA" evidence="1">
    <location>
        <begin position="310"/>
        <end position="401"/>
    </location>
</feature>
<dbReference type="PANTHER" id="PTHR14672:SF1">
    <property type="entry name" value="MUCIN-16"/>
    <property type="match status" value="1"/>
</dbReference>
<feature type="domain" description="SEA" evidence="1">
    <location>
        <begin position="69"/>
        <end position="187"/>
    </location>
</feature>
<comment type="caution">
    <text evidence="2">The sequence shown here is derived from an EMBL/GenBank/DDBJ whole genome shotgun (WGS) entry which is preliminary data.</text>
</comment>
<dbReference type="OrthoDB" id="9947814at2759"/>
<accession>A0A8K1D6I8</accession>
<feature type="domain" description="SEA" evidence="1">
    <location>
        <begin position="198"/>
        <end position="303"/>
    </location>
</feature>
<keyword evidence="3" id="KW-1185">Reference proteome</keyword>